<reference evidence="10" key="1">
    <citation type="submission" date="2010-09" db="EMBL/GenBank/DDBJ databases">
        <authorList>
            <person name="Daugherty S.C."/>
            <person name="Kilian M."/>
            <person name="Tettelin H."/>
        </authorList>
    </citation>
    <scope>NUCLEOTIDE SEQUENCE [LARGE SCALE GENOMIC DNA]</scope>
    <source>
        <strain evidence="10">SK1302</strain>
    </source>
</reference>
<dbReference type="PROSITE" id="PS00794">
    <property type="entry name" value="HPPK"/>
    <property type="match status" value="1"/>
</dbReference>
<evidence type="ECO:0000256" key="7">
    <source>
        <dbReference type="ARBA" id="ARBA00022840"/>
    </source>
</evidence>
<keyword evidence="5" id="KW-0547">Nucleotide-binding</keyword>
<evidence type="ECO:0000256" key="3">
    <source>
        <dbReference type="ARBA" id="ARBA00013253"/>
    </source>
</evidence>
<dbReference type="EMBL" id="AEDY01000064">
    <property type="protein sequence ID" value="EFO54181.1"/>
    <property type="molecule type" value="Genomic_DNA"/>
</dbReference>
<keyword evidence="6" id="KW-0418">Kinase</keyword>
<dbReference type="SUPFAM" id="SSF55083">
    <property type="entry name" value="6-hydroxymethyl-7,8-dihydropterin pyrophosphokinase, HPPK"/>
    <property type="match status" value="1"/>
</dbReference>
<dbReference type="NCBIfam" id="TIGR01498">
    <property type="entry name" value="folK"/>
    <property type="match status" value="1"/>
</dbReference>
<dbReference type="GO" id="GO:0003848">
    <property type="term" value="F:2-amino-4-hydroxy-6-hydroxymethyldihydropteridine diphosphokinase activity"/>
    <property type="evidence" value="ECO:0007669"/>
    <property type="project" value="UniProtKB-EC"/>
</dbReference>
<organism evidence="10">
    <name type="scientific">Streptococcus infantis SK1302</name>
    <dbReference type="NCBI Taxonomy" id="871237"/>
    <lineage>
        <taxon>Bacteria</taxon>
        <taxon>Bacillati</taxon>
        <taxon>Bacillota</taxon>
        <taxon>Bacilli</taxon>
        <taxon>Lactobacillales</taxon>
        <taxon>Streptococcaceae</taxon>
        <taxon>Streptococcus</taxon>
    </lineage>
</organism>
<comment type="catalytic activity">
    <reaction evidence="1">
        <text>6-hydroxymethyl-7,8-dihydropterin + ATP = (7,8-dihydropterin-6-yl)methyl diphosphate + AMP + H(+)</text>
        <dbReference type="Rhea" id="RHEA:11412"/>
        <dbReference type="ChEBI" id="CHEBI:15378"/>
        <dbReference type="ChEBI" id="CHEBI:30616"/>
        <dbReference type="ChEBI" id="CHEBI:44841"/>
        <dbReference type="ChEBI" id="CHEBI:72950"/>
        <dbReference type="ChEBI" id="CHEBI:456215"/>
        <dbReference type="EC" id="2.7.6.3"/>
    </reaction>
</comment>
<keyword evidence="8" id="KW-0289">Folate biosynthesis</keyword>
<dbReference type="InterPro" id="IPR035907">
    <property type="entry name" value="Hppk_sf"/>
</dbReference>
<feature type="domain" description="7,8-dihydro-6-hydroxymethylpterin-pyrophosphokinase" evidence="9">
    <location>
        <begin position="24"/>
        <end position="35"/>
    </location>
</feature>
<keyword evidence="4 10" id="KW-0808">Transferase</keyword>
<evidence type="ECO:0000256" key="8">
    <source>
        <dbReference type="ARBA" id="ARBA00022909"/>
    </source>
</evidence>
<evidence type="ECO:0000256" key="5">
    <source>
        <dbReference type="ARBA" id="ARBA00022741"/>
    </source>
</evidence>
<proteinExistence type="predicted"/>
<comment type="pathway">
    <text evidence="2">Cofactor biosynthesis; tetrahydrofolate biosynthesis; 2-amino-4-hydroxy-6-hydroxymethyl-7,8-dihydropteridine diphosphate from 7,8-dihydroneopterin triphosphate: step 4/4.</text>
</comment>
<accession>A0ABN0B4Q0</accession>
<evidence type="ECO:0000256" key="6">
    <source>
        <dbReference type="ARBA" id="ARBA00022777"/>
    </source>
</evidence>
<protein>
    <recommendedName>
        <fullName evidence="3">2-amino-4-hydroxy-6-hydroxymethyldihydropteridine diphosphokinase</fullName>
        <ecNumber evidence="3">2.7.6.3</ecNumber>
    </recommendedName>
</protein>
<sequence length="92" mass="10905">MPAPILLETLLEIESEMGRVREIHWGPRLIDLDLLFVEDQIIYTDDLILPHPYIAERLFVLESLQEIAPHFIHPTLKQPIRHLYRQLEKENA</sequence>
<dbReference type="Pfam" id="PF01288">
    <property type="entry name" value="HPPK"/>
    <property type="match status" value="1"/>
</dbReference>
<dbReference type="PANTHER" id="PTHR43071:SF1">
    <property type="entry name" value="2-AMINO-4-HYDROXY-6-HYDROXYMETHYLDIHYDROPTERIDINE PYROPHOSPHOKINASE"/>
    <property type="match status" value="1"/>
</dbReference>
<evidence type="ECO:0000256" key="2">
    <source>
        <dbReference type="ARBA" id="ARBA00005051"/>
    </source>
</evidence>
<evidence type="ECO:0000259" key="9">
    <source>
        <dbReference type="PROSITE" id="PS00794"/>
    </source>
</evidence>
<dbReference type="CDD" id="cd00483">
    <property type="entry name" value="HPPK"/>
    <property type="match status" value="1"/>
</dbReference>
<gene>
    <name evidence="10" type="primary">folK</name>
    <name evidence="10" type="ORF">SIN_1104</name>
</gene>
<dbReference type="EC" id="2.7.6.3" evidence="3"/>
<evidence type="ECO:0000256" key="1">
    <source>
        <dbReference type="ARBA" id="ARBA00000198"/>
    </source>
</evidence>
<keyword evidence="7" id="KW-0067">ATP-binding</keyword>
<evidence type="ECO:0000256" key="4">
    <source>
        <dbReference type="ARBA" id="ARBA00022679"/>
    </source>
</evidence>
<comment type="caution">
    <text evidence="10">The sequence shown here is derived from an EMBL/GenBank/DDBJ whole genome shotgun (WGS) entry which is preliminary data.</text>
</comment>
<evidence type="ECO:0000313" key="10">
    <source>
        <dbReference type="EMBL" id="EFO54181.1"/>
    </source>
</evidence>
<dbReference type="InterPro" id="IPR000550">
    <property type="entry name" value="Hppk"/>
</dbReference>
<name>A0ABN0B4Q0_9STRE</name>
<dbReference type="Gene3D" id="3.30.70.560">
    <property type="entry name" value="7,8-Dihydro-6-hydroxymethylpterin-pyrophosphokinase HPPK"/>
    <property type="match status" value="1"/>
</dbReference>
<dbReference type="PANTHER" id="PTHR43071">
    <property type="entry name" value="2-AMINO-4-HYDROXY-6-HYDROXYMETHYLDIHYDROPTERIDINE PYROPHOSPHOKINASE"/>
    <property type="match status" value="1"/>
</dbReference>